<gene>
    <name evidence="1" type="ORF">BRSU_0724</name>
</gene>
<dbReference type="EMBL" id="CVLB01000001">
    <property type="protein sequence ID" value="CRF32333.1"/>
    <property type="molecule type" value="Genomic_DNA"/>
</dbReference>
<accession>A0A0G4K5R3</accession>
<organism evidence="1 2">
    <name type="scientific">Brachyspira suanatina</name>
    <dbReference type="NCBI Taxonomy" id="381802"/>
    <lineage>
        <taxon>Bacteria</taxon>
        <taxon>Pseudomonadati</taxon>
        <taxon>Spirochaetota</taxon>
        <taxon>Spirochaetia</taxon>
        <taxon>Brachyspirales</taxon>
        <taxon>Brachyspiraceae</taxon>
        <taxon>Brachyspira</taxon>
    </lineage>
</organism>
<evidence type="ECO:0000313" key="1">
    <source>
        <dbReference type="EMBL" id="CRF32333.1"/>
    </source>
</evidence>
<sequence>MKKILSIIISLILTMPLYSIDVQSLFNLSGNGEIVYYKSDNINNAEYTQAEKLKSELQSKGYKVYSIVIADVLPKEGNEFIALVSSAQGDKIYIYNKDNEEFSYKTDRLGKNAAIDLENFYDKKNEIGIIKYYIINDDGTDRDIYMYMFRIDGTSVKFIADVVFYKEINSMKSSVITQMDNIFEDIDGDGIYEMLVESRETIDGGNDRVEYQIYKLSKSKGKYECIMSSWLEETPVDLSGYFRKRIQK</sequence>
<reference evidence="2" key="1">
    <citation type="submission" date="2015-04" db="EMBL/GenBank/DDBJ databases">
        <authorList>
            <person name="Mushtaq Mamoona"/>
        </authorList>
    </citation>
    <scope>NUCLEOTIDE SEQUENCE [LARGE SCALE GENOMIC DNA]</scope>
    <source>
        <strain evidence="2">AN4859/03</strain>
    </source>
</reference>
<keyword evidence="2" id="KW-1185">Reference proteome</keyword>
<dbReference type="Proteomes" id="UP000043763">
    <property type="component" value="Unassembled WGS sequence"/>
</dbReference>
<dbReference type="OrthoDB" id="306668at2"/>
<evidence type="ECO:0000313" key="2">
    <source>
        <dbReference type="Proteomes" id="UP000043763"/>
    </source>
</evidence>
<proteinExistence type="predicted"/>
<dbReference type="AlphaFoldDB" id="A0A0G4K5R3"/>
<name>A0A0G4K5R3_9SPIR</name>
<dbReference type="RefSeq" id="WP_048593827.1">
    <property type="nucleotide sequence ID" value="NZ_CVLB01000001.1"/>
</dbReference>
<protein>
    <submittedName>
        <fullName evidence="1">Uncharacterized protein</fullName>
    </submittedName>
</protein>